<dbReference type="Proteomes" id="UP000229081">
    <property type="component" value="Chromosome"/>
</dbReference>
<dbReference type="EMBL" id="CP024923">
    <property type="protein sequence ID" value="ATY30969.1"/>
    <property type="molecule type" value="Genomic_DNA"/>
</dbReference>
<dbReference type="InterPro" id="IPR024291">
    <property type="entry name" value="DUF3829"/>
</dbReference>
<proteinExistence type="predicted"/>
<gene>
    <name evidence="1" type="ORF">CVN68_02345</name>
</gene>
<name>A0A2K8MGV2_9SPHN</name>
<evidence type="ECO:0000313" key="1">
    <source>
        <dbReference type="EMBL" id="ATY30969.1"/>
    </source>
</evidence>
<dbReference type="AlphaFoldDB" id="A0A2K8MGV2"/>
<protein>
    <recommendedName>
        <fullName evidence="3">DUF3829 domain-containing protein</fullName>
    </recommendedName>
</protein>
<evidence type="ECO:0000313" key="2">
    <source>
        <dbReference type="Proteomes" id="UP000229081"/>
    </source>
</evidence>
<organism evidence="1 2">
    <name type="scientific">Sphingomonas psychrotolerans</name>
    <dbReference type="NCBI Taxonomy" id="1327635"/>
    <lineage>
        <taxon>Bacteria</taxon>
        <taxon>Pseudomonadati</taxon>
        <taxon>Pseudomonadota</taxon>
        <taxon>Alphaproteobacteria</taxon>
        <taxon>Sphingomonadales</taxon>
        <taxon>Sphingomonadaceae</taxon>
        <taxon>Sphingomonas</taxon>
    </lineage>
</organism>
<dbReference type="KEGG" id="sphc:CVN68_02345"/>
<accession>A0A2K8MGV2</accession>
<sequence length="339" mass="36194">MPWRVRQRQPGIKIDMRAFRYRNERGICRMQRVRLCQGVALAGLLVLGACGGSGSGSGGNGSVEAAANSPATAAKLSAYTEAYNALLETFGLPATAKTYKEARVAGRSPSETITISDGWIENEATKLKAARALPGSLGPLDAAAETLDTALQKVLARLKPLYAYYNTKAYRADGLKRGKAEDAQMIAEFDAALKAMDDFNAALVKQRRAGADAELATLKQSGDTVGYNTKLAMQQAEDLVGLFDKPEDLRDPAVFAKGDALAASLEKLLAEQQKAIADAKTKAKEPVETSRLSISGLVADMLGSMIGQYRQVKQSHSANDTEAMVDSYNRAVGLANNMP</sequence>
<dbReference type="Pfam" id="PF12889">
    <property type="entry name" value="DUF3829"/>
    <property type="match status" value="1"/>
</dbReference>
<reference evidence="1 2" key="1">
    <citation type="submission" date="2017-11" db="EMBL/GenBank/DDBJ databases">
        <title>Complete genome sequence of Sphingomonas sp. Strain Cra20, a psychrotolerant potential plant growth promoting rhizobacteria.</title>
        <authorList>
            <person name="Luo Y."/>
        </authorList>
    </citation>
    <scope>NUCLEOTIDE SEQUENCE [LARGE SCALE GENOMIC DNA]</scope>
    <source>
        <strain evidence="1 2">Cra20</strain>
    </source>
</reference>
<keyword evidence="2" id="KW-1185">Reference proteome</keyword>
<evidence type="ECO:0008006" key="3">
    <source>
        <dbReference type="Google" id="ProtNLM"/>
    </source>
</evidence>